<dbReference type="CDD" id="cd00143">
    <property type="entry name" value="PP2Cc"/>
    <property type="match status" value="1"/>
</dbReference>
<accession>A0A8X6L8J0</accession>
<evidence type="ECO:0000259" key="11">
    <source>
        <dbReference type="PROSITE" id="PS51746"/>
    </source>
</evidence>
<dbReference type="GO" id="GO:0004722">
    <property type="term" value="F:protein serine/threonine phosphatase activity"/>
    <property type="evidence" value="ECO:0007669"/>
    <property type="project" value="UniProtKB-EC"/>
</dbReference>
<keyword evidence="8" id="KW-0464">Manganese</keyword>
<protein>
    <recommendedName>
        <fullName evidence="3">protein-serine/threonine phosphatase</fullName>
        <ecNumber evidence="3">3.1.3.16</ecNumber>
    </recommendedName>
</protein>
<comment type="similarity">
    <text evidence="2 9">Belongs to the PP2C family.</text>
</comment>
<dbReference type="InterPro" id="IPR001932">
    <property type="entry name" value="PPM-type_phosphatase-like_dom"/>
</dbReference>
<reference evidence="12" key="1">
    <citation type="submission" date="2020-07" db="EMBL/GenBank/DDBJ databases">
        <title>Multicomponent nature underlies the extraordinary mechanical properties of spider dragline silk.</title>
        <authorList>
            <person name="Kono N."/>
            <person name="Nakamura H."/>
            <person name="Mori M."/>
            <person name="Yoshida Y."/>
            <person name="Ohtoshi R."/>
            <person name="Malay A.D."/>
            <person name="Moran D.A.P."/>
            <person name="Tomita M."/>
            <person name="Numata K."/>
            <person name="Arakawa K."/>
        </authorList>
    </citation>
    <scope>NUCLEOTIDE SEQUENCE</scope>
</reference>
<dbReference type="Gene3D" id="3.60.40.10">
    <property type="entry name" value="PPM-type phosphatase domain"/>
    <property type="match status" value="2"/>
</dbReference>
<evidence type="ECO:0000256" key="4">
    <source>
        <dbReference type="ARBA" id="ARBA00022723"/>
    </source>
</evidence>
<name>A0A8X6L8J0_TRICU</name>
<evidence type="ECO:0000256" key="7">
    <source>
        <dbReference type="ARBA" id="ARBA00022912"/>
    </source>
</evidence>
<dbReference type="Proteomes" id="UP000887116">
    <property type="component" value="Unassembled WGS sequence"/>
</dbReference>
<evidence type="ECO:0000256" key="6">
    <source>
        <dbReference type="ARBA" id="ARBA00022842"/>
    </source>
</evidence>
<keyword evidence="7 9" id="KW-0904">Protein phosphatase</keyword>
<evidence type="ECO:0000313" key="13">
    <source>
        <dbReference type="Proteomes" id="UP000887116"/>
    </source>
</evidence>
<dbReference type="OrthoDB" id="10264738at2759"/>
<evidence type="ECO:0000256" key="3">
    <source>
        <dbReference type="ARBA" id="ARBA00013081"/>
    </source>
</evidence>
<proteinExistence type="inferred from homology"/>
<sequence>MGNQMRYLTKPVTDCHSEKGFGNSFTYSATLMQGWRKSQEDRYICISDFYKEFGFFGVYDGHGGSEIAEFLRQRLHLEILDALHSHGDVELALYLGFLSCDVSIVSPENIAALNEMVEEENKGGIASQILKHKKSLEADDASSDEDHSQHAGPSKKICTESLSNAAASAEKIMQNICQFFAGPSQESISSEQDSDEVMDIEKPIQYLLNDDIESSDPEDEDYDFDEEEESSSTESDEESNTISAKEFFKSEPGYLSGSTATVAVVSESRIYVANVGDSRCVLSRNGQAIDMSVDHKPDDLFERYRIVNAGGSVSEDGRVNNCLNLSRAFGDYKFKGDSFVPTEQCITAEPYITSIDIQKEDDFLVIASDGIWNSMNSQDVIDYINIRLEDSDCSLKDICEELFQFILAPDKDNDGSGCDNMCCIIIKFHNDNANFSNESSVSNKVTSLESSQIKREDNVKIETSHETCLMSSDGTSTKSVSSPNKETISNQDQNNAHLTTHNSKESIQYSQNIDKNELSRLSKIYKNIYIKLLHHVYNFRFPGYWKVNGLSSCNMNFSQYHQQNHLLYSSCSKQRENLNFKGSFNIQKFIVNILLKNSVFDHEAFKKQYLKRKYFNVMDCLNNFPIVLKESCAWNYNFLNQDI</sequence>
<feature type="region of interest" description="Disordered" evidence="10">
    <location>
        <begin position="469"/>
        <end position="506"/>
    </location>
</feature>
<comment type="cofactor">
    <cofactor evidence="1">
        <name>Mn(2+)</name>
        <dbReference type="ChEBI" id="CHEBI:29035"/>
    </cofactor>
</comment>
<keyword evidence="6" id="KW-0460">Magnesium</keyword>
<organism evidence="12 13">
    <name type="scientific">Trichonephila clavata</name>
    <name type="common">Joro spider</name>
    <name type="synonym">Nephila clavata</name>
    <dbReference type="NCBI Taxonomy" id="2740835"/>
    <lineage>
        <taxon>Eukaryota</taxon>
        <taxon>Metazoa</taxon>
        <taxon>Ecdysozoa</taxon>
        <taxon>Arthropoda</taxon>
        <taxon>Chelicerata</taxon>
        <taxon>Arachnida</taxon>
        <taxon>Araneae</taxon>
        <taxon>Araneomorphae</taxon>
        <taxon>Entelegynae</taxon>
        <taxon>Araneoidea</taxon>
        <taxon>Nephilidae</taxon>
        <taxon>Trichonephila</taxon>
    </lineage>
</organism>
<dbReference type="InterPro" id="IPR000222">
    <property type="entry name" value="PP2C_BS"/>
</dbReference>
<feature type="region of interest" description="Disordered" evidence="10">
    <location>
        <begin position="207"/>
        <end position="242"/>
    </location>
</feature>
<comment type="caution">
    <text evidence="12">The sequence shown here is derived from an EMBL/GenBank/DDBJ whole genome shotgun (WGS) entry which is preliminary data.</text>
</comment>
<feature type="compositionally biased region" description="Acidic residues" evidence="10">
    <location>
        <begin position="210"/>
        <end position="239"/>
    </location>
</feature>
<keyword evidence="4" id="KW-0479">Metal-binding</keyword>
<dbReference type="InterPro" id="IPR015655">
    <property type="entry name" value="PP2C"/>
</dbReference>
<evidence type="ECO:0000256" key="10">
    <source>
        <dbReference type="SAM" id="MobiDB-lite"/>
    </source>
</evidence>
<evidence type="ECO:0000256" key="2">
    <source>
        <dbReference type="ARBA" id="ARBA00006702"/>
    </source>
</evidence>
<dbReference type="PANTHER" id="PTHR13832">
    <property type="entry name" value="PROTEIN PHOSPHATASE 2C"/>
    <property type="match status" value="1"/>
</dbReference>
<evidence type="ECO:0000256" key="1">
    <source>
        <dbReference type="ARBA" id="ARBA00001936"/>
    </source>
</evidence>
<dbReference type="PANTHER" id="PTHR13832:SF803">
    <property type="entry name" value="PROTEIN PHOSPHATASE 1G"/>
    <property type="match status" value="1"/>
</dbReference>
<dbReference type="EC" id="3.1.3.16" evidence="3"/>
<keyword evidence="5 9" id="KW-0378">Hydrolase</keyword>
<evidence type="ECO:0000313" key="12">
    <source>
        <dbReference type="EMBL" id="GFQ99256.1"/>
    </source>
</evidence>
<dbReference type="GO" id="GO:0046872">
    <property type="term" value="F:metal ion binding"/>
    <property type="evidence" value="ECO:0007669"/>
    <property type="project" value="UniProtKB-KW"/>
</dbReference>
<dbReference type="AlphaFoldDB" id="A0A8X6L8J0"/>
<evidence type="ECO:0000256" key="9">
    <source>
        <dbReference type="RuleBase" id="RU003465"/>
    </source>
</evidence>
<dbReference type="InterPro" id="IPR036457">
    <property type="entry name" value="PPM-type-like_dom_sf"/>
</dbReference>
<keyword evidence="13" id="KW-1185">Reference proteome</keyword>
<feature type="region of interest" description="Disordered" evidence="10">
    <location>
        <begin position="136"/>
        <end position="156"/>
    </location>
</feature>
<feature type="compositionally biased region" description="Polar residues" evidence="10">
    <location>
        <begin position="483"/>
        <end position="506"/>
    </location>
</feature>
<feature type="domain" description="PPM-type phosphatase" evidence="11">
    <location>
        <begin position="26"/>
        <end position="428"/>
    </location>
</feature>
<dbReference type="SUPFAM" id="SSF81606">
    <property type="entry name" value="PP2C-like"/>
    <property type="match status" value="1"/>
</dbReference>
<feature type="compositionally biased region" description="Low complexity" evidence="10">
    <location>
        <begin position="471"/>
        <end position="482"/>
    </location>
</feature>
<dbReference type="EMBL" id="BMAO01034829">
    <property type="protein sequence ID" value="GFQ99256.1"/>
    <property type="molecule type" value="Genomic_DNA"/>
</dbReference>
<evidence type="ECO:0000256" key="5">
    <source>
        <dbReference type="ARBA" id="ARBA00022801"/>
    </source>
</evidence>
<dbReference type="Pfam" id="PF00481">
    <property type="entry name" value="PP2C"/>
    <property type="match status" value="2"/>
</dbReference>
<dbReference type="PROSITE" id="PS01032">
    <property type="entry name" value="PPM_1"/>
    <property type="match status" value="1"/>
</dbReference>
<dbReference type="PROSITE" id="PS51746">
    <property type="entry name" value="PPM_2"/>
    <property type="match status" value="1"/>
</dbReference>
<dbReference type="SMART" id="SM00331">
    <property type="entry name" value="PP2C_SIG"/>
    <property type="match status" value="1"/>
</dbReference>
<gene>
    <name evidence="12" type="primary">Ppm1g</name>
    <name evidence="12" type="ORF">TNCT_534431</name>
</gene>
<dbReference type="SMART" id="SM00332">
    <property type="entry name" value="PP2Cc"/>
    <property type="match status" value="1"/>
</dbReference>
<evidence type="ECO:0000256" key="8">
    <source>
        <dbReference type="ARBA" id="ARBA00023211"/>
    </source>
</evidence>